<dbReference type="Gene3D" id="3.90.1580.10">
    <property type="entry name" value="paralog of FGE (formylglycine-generating enzyme)"/>
    <property type="match status" value="1"/>
</dbReference>
<feature type="chain" id="PRO_5012443575" evidence="2">
    <location>
        <begin position="21"/>
        <end position="627"/>
    </location>
</feature>
<keyword evidence="4" id="KW-0418">Kinase</keyword>
<comment type="caution">
    <text evidence="4">The sequence shown here is derived from an EMBL/GenBank/DDBJ whole genome shotgun (WGS) entry which is preliminary data.</text>
</comment>
<dbReference type="GO" id="GO:0120147">
    <property type="term" value="F:formylglycine-generating oxidase activity"/>
    <property type="evidence" value="ECO:0007669"/>
    <property type="project" value="TreeGrafter"/>
</dbReference>
<dbReference type="EMBL" id="MTHB01000110">
    <property type="protein sequence ID" value="OXC77043.1"/>
    <property type="molecule type" value="Genomic_DNA"/>
</dbReference>
<dbReference type="OrthoDB" id="9768004at2"/>
<name>A0A226X109_CABSO</name>
<keyword evidence="4" id="KW-0808">Transferase</keyword>
<evidence type="ECO:0000313" key="5">
    <source>
        <dbReference type="Proteomes" id="UP000214720"/>
    </source>
</evidence>
<dbReference type="PROSITE" id="PS50208">
    <property type="entry name" value="CASPASE_P20"/>
    <property type="match status" value="1"/>
</dbReference>
<sequence length="627" mass="67400">MWRNLWLAVLLGALAFSCAAAEQKGDARPRRLALVIGNASYEDHSLTNATRDAAATGELLSRLGFEVMTYENLDRARMNEAVHEFNRRLAAGGVGLLYFAGHAMQVGKSTLLLPVDAQGSPAAPITQGIDLNGILAGMSVPRSDQVNLVVLDTCLNNPYDPANVSIVQPPSRTIVAYATAPGTYAADGTRHGAYTAALLRAIAQPGRNMEGVLDDAARFVSHATEGRQVPWIAEGPAAAASEFQFAPSAAQASDSGNDHSRSTTATETVVAFQSRGILRKDSNEQYELTFWESIKDSTYPSDYEAYLKAYPNGRFATLAHARIDRLRASAAAPKAQSQTQTQPEHARAAAPPASSLMAPPAPAPAEKSVAASPPPTPASKPALKTAASTAGEIKDCATCPALVALPGGTFEMGSNSDDPAERPVHRVSIGQPFAIGKYEVTVEQWNACADASGCPRIDIEGNPSKSTPVHNLSWDDAQVYVKWLSKTTGKTYRLPTEAEWEYAARGGTTTTYWWGNEMRKGYADCKDCGEPWRKDSPVNVGSFMPNPFGLFDMNGSVWEWVADCWHSSYKGAPADARVWDEAGCPMRVIRGGSWPDGGAYMQSSTRFKYSASVRQSQNGLRVARDMK</sequence>
<keyword evidence="2" id="KW-0732">Signal</keyword>
<reference evidence="5" key="1">
    <citation type="submission" date="2017-01" db="EMBL/GenBank/DDBJ databases">
        <title>Genome Analysis of Deinococcus marmoris KOPRI26562.</title>
        <authorList>
            <person name="Kim J.H."/>
            <person name="Oh H.-M."/>
        </authorList>
    </citation>
    <scope>NUCLEOTIDE SEQUENCE [LARGE SCALE GENOMIC DNA]</scope>
    <source>
        <strain evidence="5">PAMC 26633</strain>
    </source>
</reference>
<dbReference type="InterPro" id="IPR011600">
    <property type="entry name" value="Pept_C14_caspase"/>
</dbReference>
<dbReference type="Gene3D" id="3.40.50.1460">
    <property type="match status" value="1"/>
</dbReference>
<dbReference type="GO" id="GO:0004197">
    <property type="term" value="F:cysteine-type endopeptidase activity"/>
    <property type="evidence" value="ECO:0007669"/>
    <property type="project" value="InterPro"/>
</dbReference>
<dbReference type="GO" id="GO:0004674">
    <property type="term" value="F:protein serine/threonine kinase activity"/>
    <property type="evidence" value="ECO:0007669"/>
    <property type="project" value="UniProtKB-KW"/>
</dbReference>
<accession>A0A226X109</accession>
<proteinExistence type="predicted"/>
<dbReference type="PROSITE" id="PS51257">
    <property type="entry name" value="PROKAR_LIPOPROTEIN"/>
    <property type="match status" value="1"/>
</dbReference>
<dbReference type="InterPro" id="IPR051043">
    <property type="entry name" value="Sulfatase_Mod_Factor_Kinase"/>
</dbReference>
<dbReference type="PANTHER" id="PTHR23150">
    <property type="entry name" value="SULFATASE MODIFYING FACTOR 1, 2"/>
    <property type="match status" value="1"/>
</dbReference>
<dbReference type="AlphaFoldDB" id="A0A226X109"/>
<dbReference type="Proteomes" id="UP000214720">
    <property type="component" value="Unassembled WGS sequence"/>
</dbReference>
<evidence type="ECO:0000259" key="3">
    <source>
        <dbReference type="PROSITE" id="PS50208"/>
    </source>
</evidence>
<feature type="compositionally biased region" description="Low complexity" evidence="1">
    <location>
        <begin position="348"/>
        <end position="371"/>
    </location>
</feature>
<dbReference type="InterPro" id="IPR029030">
    <property type="entry name" value="Caspase-like_dom_sf"/>
</dbReference>
<evidence type="ECO:0000256" key="1">
    <source>
        <dbReference type="SAM" id="MobiDB-lite"/>
    </source>
</evidence>
<dbReference type="PANTHER" id="PTHR23150:SF35">
    <property type="entry name" value="BLL6746 PROTEIN"/>
    <property type="match status" value="1"/>
</dbReference>
<feature type="domain" description="Caspase family p20" evidence="3">
    <location>
        <begin position="29"/>
        <end position="105"/>
    </location>
</feature>
<dbReference type="Pfam" id="PF03781">
    <property type="entry name" value="FGE-sulfatase"/>
    <property type="match status" value="1"/>
</dbReference>
<dbReference type="InterPro" id="IPR042095">
    <property type="entry name" value="SUMF_sf"/>
</dbReference>
<evidence type="ECO:0000256" key="2">
    <source>
        <dbReference type="SAM" id="SignalP"/>
    </source>
</evidence>
<dbReference type="InterPro" id="IPR005532">
    <property type="entry name" value="SUMF_dom"/>
</dbReference>
<protein>
    <submittedName>
        <fullName evidence="4">Serine/threonine protein kinase</fullName>
    </submittedName>
</protein>
<dbReference type="RefSeq" id="WP_089161840.1">
    <property type="nucleotide sequence ID" value="NZ_MTHB01000110.1"/>
</dbReference>
<dbReference type="InterPro" id="IPR001309">
    <property type="entry name" value="Pept_C14_p20"/>
</dbReference>
<feature type="region of interest" description="Disordered" evidence="1">
    <location>
        <begin position="329"/>
        <end position="386"/>
    </location>
</feature>
<feature type="signal peptide" evidence="2">
    <location>
        <begin position="1"/>
        <end position="20"/>
    </location>
</feature>
<keyword evidence="4" id="KW-0723">Serine/threonine-protein kinase</keyword>
<dbReference type="SUPFAM" id="SSF52129">
    <property type="entry name" value="Caspase-like"/>
    <property type="match status" value="1"/>
</dbReference>
<dbReference type="SUPFAM" id="SSF56436">
    <property type="entry name" value="C-type lectin-like"/>
    <property type="match status" value="1"/>
</dbReference>
<dbReference type="Pfam" id="PF00656">
    <property type="entry name" value="Peptidase_C14"/>
    <property type="match status" value="1"/>
</dbReference>
<dbReference type="GO" id="GO:0006508">
    <property type="term" value="P:proteolysis"/>
    <property type="evidence" value="ECO:0007669"/>
    <property type="project" value="InterPro"/>
</dbReference>
<gene>
    <name evidence="4" type="ORF">BSU04_18700</name>
</gene>
<dbReference type="InterPro" id="IPR016187">
    <property type="entry name" value="CTDL_fold"/>
</dbReference>
<evidence type="ECO:0000313" key="4">
    <source>
        <dbReference type="EMBL" id="OXC77043.1"/>
    </source>
</evidence>
<organism evidence="4 5">
    <name type="scientific">Caballeronia sordidicola</name>
    <name type="common">Burkholderia sordidicola</name>
    <dbReference type="NCBI Taxonomy" id="196367"/>
    <lineage>
        <taxon>Bacteria</taxon>
        <taxon>Pseudomonadati</taxon>
        <taxon>Pseudomonadota</taxon>
        <taxon>Betaproteobacteria</taxon>
        <taxon>Burkholderiales</taxon>
        <taxon>Burkholderiaceae</taxon>
        <taxon>Caballeronia</taxon>
    </lineage>
</organism>